<name>A0A010SIP1_PSEFL</name>
<feature type="domain" description="N-acetyltransferase" evidence="3">
    <location>
        <begin position="3"/>
        <end position="158"/>
    </location>
</feature>
<dbReference type="PANTHER" id="PTHR43877:SF2">
    <property type="entry name" value="AMINOALKYLPHOSPHONATE N-ACETYLTRANSFERASE-RELATED"/>
    <property type="match status" value="1"/>
</dbReference>
<dbReference type="CDD" id="cd04301">
    <property type="entry name" value="NAT_SF"/>
    <property type="match status" value="1"/>
</dbReference>
<gene>
    <name evidence="4" type="ORF">HK44_019935</name>
</gene>
<dbReference type="InterPro" id="IPR000182">
    <property type="entry name" value="GNAT_dom"/>
</dbReference>
<proteinExistence type="predicted"/>
<organism evidence="4 5">
    <name type="scientific">Pseudomonas fluorescens HK44</name>
    <dbReference type="NCBI Taxonomy" id="1042209"/>
    <lineage>
        <taxon>Bacteria</taxon>
        <taxon>Pseudomonadati</taxon>
        <taxon>Pseudomonadota</taxon>
        <taxon>Gammaproteobacteria</taxon>
        <taxon>Pseudomonadales</taxon>
        <taxon>Pseudomonadaceae</taxon>
        <taxon>Pseudomonas</taxon>
    </lineage>
</organism>
<protein>
    <submittedName>
        <fullName evidence="4">Acetyltransferase</fullName>
    </submittedName>
</protein>
<dbReference type="eggNOG" id="COG0456">
    <property type="taxonomic scope" value="Bacteria"/>
</dbReference>
<dbReference type="HOGENOM" id="CLU_122305_0_0_6"/>
<dbReference type="Gene3D" id="3.40.630.30">
    <property type="match status" value="1"/>
</dbReference>
<keyword evidence="1 4" id="KW-0808">Transferase</keyword>
<dbReference type="Pfam" id="PF00583">
    <property type="entry name" value="Acetyltransf_1"/>
    <property type="match status" value="1"/>
</dbReference>
<comment type="caution">
    <text evidence="4">The sequence shown here is derived from an EMBL/GenBank/DDBJ whole genome shotgun (WGS) entry which is preliminary data.</text>
</comment>
<dbReference type="SUPFAM" id="SSF55729">
    <property type="entry name" value="Acyl-CoA N-acyltransferases (Nat)"/>
    <property type="match status" value="1"/>
</dbReference>
<dbReference type="InterPro" id="IPR016181">
    <property type="entry name" value="Acyl_CoA_acyltransferase"/>
</dbReference>
<evidence type="ECO:0000313" key="5">
    <source>
        <dbReference type="Proteomes" id="UP000022611"/>
    </source>
</evidence>
<evidence type="ECO:0000256" key="2">
    <source>
        <dbReference type="ARBA" id="ARBA00023315"/>
    </source>
</evidence>
<dbReference type="AlphaFoldDB" id="A0A010SIP1"/>
<accession>A0A010SIP1</accession>
<dbReference type="Proteomes" id="UP000022611">
    <property type="component" value="Unassembled WGS sequence"/>
</dbReference>
<dbReference type="EMBL" id="AFOY02000028">
    <property type="protein sequence ID" value="EXF91153.1"/>
    <property type="molecule type" value="Genomic_DNA"/>
</dbReference>
<dbReference type="RefSeq" id="WP_019692209.1">
    <property type="nucleotide sequence ID" value="NZ_AFOY02000028.1"/>
</dbReference>
<evidence type="ECO:0000259" key="3">
    <source>
        <dbReference type="PROSITE" id="PS51186"/>
    </source>
</evidence>
<dbReference type="PANTHER" id="PTHR43877">
    <property type="entry name" value="AMINOALKYLPHOSPHONATE N-ACETYLTRANSFERASE-RELATED-RELATED"/>
    <property type="match status" value="1"/>
</dbReference>
<dbReference type="PATRIC" id="fig|1042209.11.peg.6159"/>
<evidence type="ECO:0000256" key="1">
    <source>
        <dbReference type="ARBA" id="ARBA00022679"/>
    </source>
</evidence>
<dbReference type="OrthoDB" id="27442at2"/>
<dbReference type="InterPro" id="IPR050832">
    <property type="entry name" value="Bact_Acetyltransf"/>
</dbReference>
<dbReference type="PROSITE" id="PS51186">
    <property type="entry name" value="GNAT"/>
    <property type="match status" value="1"/>
</dbReference>
<keyword evidence="2" id="KW-0012">Acyltransferase</keyword>
<dbReference type="GO" id="GO:0016747">
    <property type="term" value="F:acyltransferase activity, transferring groups other than amino-acyl groups"/>
    <property type="evidence" value="ECO:0007669"/>
    <property type="project" value="InterPro"/>
</dbReference>
<reference evidence="4 5" key="1">
    <citation type="journal article" date="2011" name="J. Bacteriol.">
        <title>Draft genome sequence of the polycyclic aromatic hydrocarbon-degrading, genetically engineered bioluminescent bioreporter Pseudomonas fluorescens HK44.</title>
        <authorList>
            <person name="Chauhan A."/>
            <person name="Layton A.C."/>
            <person name="Williams D.E."/>
            <person name="Smartt A.E."/>
            <person name="Ripp S."/>
            <person name="Karpinets T.V."/>
            <person name="Brown S.D."/>
            <person name="Sayler G.S."/>
        </authorList>
    </citation>
    <scope>NUCLEOTIDE SEQUENCE [LARGE SCALE GENOMIC DNA]</scope>
    <source>
        <strain evidence="4 5">HK44</strain>
    </source>
</reference>
<sequence length="158" mass="17641">MSVTLAPMDNADFATFAERAVAEYGDGMVVAGEWAHEEAGQRARSVFEQLLPQGRLTEKNQLWVIKDQARRIGELWVAERHTCAGKSAFILDIYIDPGERRRGYAKQSLSALESWARQAGCEEVRLHVFGRNDAARRLYEQSGYGVASLTMAKPLPPT</sequence>
<evidence type="ECO:0000313" key="4">
    <source>
        <dbReference type="EMBL" id="EXF91153.1"/>
    </source>
</evidence>